<sequence length="69" mass="8000">MEAIILHPKNKTQLSLLKKLAKEMGMLFETKEEETPYNPEFVNRILNKRKDGNFTTIDTTDVWGSLGFK</sequence>
<evidence type="ECO:0000313" key="2">
    <source>
        <dbReference type="Proteomes" id="UP000245449"/>
    </source>
</evidence>
<name>A0A2U1JFK1_9FLAO</name>
<protein>
    <submittedName>
        <fullName evidence="1">Uncharacterized protein</fullName>
    </submittedName>
</protein>
<gene>
    <name evidence="1" type="ORF">DB895_13995</name>
</gene>
<dbReference type="OrthoDB" id="827255at2"/>
<dbReference type="Pfam" id="PF10884">
    <property type="entry name" value="DUF2683"/>
    <property type="match status" value="1"/>
</dbReference>
<organism evidence="1 2">
    <name type="scientific">Flavobacterium psychrotolerans</name>
    <dbReference type="NCBI Taxonomy" id="2169410"/>
    <lineage>
        <taxon>Bacteria</taxon>
        <taxon>Pseudomonadati</taxon>
        <taxon>Bacteroidota</taxon>
        <taxon>Flavobacteriia</taxon>
        <taxon>Flavobacteriales</taxon>
        <taxon>Flavobacteriaceae</taxon>
        <taxon>Flavobacterium</taxon>
    </lineage>
</organism>
<dbReference type="RefSeq" id="WP_116725978.1">
    <property type="nucleotide sequence ID" value="NZ_QCZI01000035.1"/>
</dbReference>
<dbReference type="Proteomes" id="UP000245449">
    <property type="component" value="Unassembled WGS sequence"/>
</dbReference>
<proteinExistence type="predicted"/>
<dbReference type="AlphaFoldDB" id="A0A2U1JFK1"/>
<evidence type="ECO:0000313" key="1">
    <source>
        <dbReference type="EMBL" id="PWA03867.1"/>
    </source>
</evidence>
<accession>A0A2U1JFK1</accession>
<comment type="caution">
    <text evidence="1">The sequence shown here is derived from an EMBL/GenBank/DDBJ whole genome shotgun (WGS) entry which is preliminary data.</text>
</comment>
<dbReference type="EMBL" id="QCZI01000035">
    <property type="protein sequence ID" value="PWA03867.1"/>
    <property type="molecule type" value="Genomic_DNA"/>
</dbReference>
<reference evidence="1 2" key="1">
    <citation type="submission" date="2018-04" db="EMBL/GenBank/DDBJ databases">
        <title>Flavobacterium sp. nov., isolated from glacier ice.</title>
        <authorList>
            <person name="Liu Q."/>
            <person name="Xin Y.-H."/>
        </authorList>
    </citation>
    <scope>NUCLEOTIDE SEQUENCE [LARGE SCALE GENOMIC DNA]</scope>
    <source>
        <strain evidence="1 2">RB1R5</strain>
    </source>
</reference>
<dbReference type="InterPro" id="IPR020271">
    <property type="entry name" value="Uncharacterised_MJ1172"/>
</dbReference>
<keyword evidence="2" id="KW-1185">Reference proteome</keyword>